<comment type="similarity">
    <text evidence="12">Belongs to the short-chain dehydrogenases/reductases (SDR) family.</text>
</comment>
<comment type="function">
    <text evidence="12">Component of the microsomal membrane bound fatty acid elongation system, which produces the 26-carbon very long-chain fatty acids (VLCFA) from palmitate. Catalyzes the reduction of the 3-ketoacyl-CoA intermediate that is formed in each cycle of fatty acid elongation. VLCFAs serve as precursors for ceramide and sphingolipids.</text>
</comment>
<keyword evidence="6 12" id="KW-0521">NADP</keyword>
<sequence>MFLISDTLNVVCKFRTTTRASFPPTEKNCWCFSKKKRDGRKTHTHKSPSFLKHTTNNLKMPFTQFLDKYSDNLAIQYAIIFALLLGVFKLTVFSLKFASLIYDIFLAPATDFSKYGAASGKWAVVTGASDGIGKEYAFQLAKKGFSIVLVSRTQSKLELIATEIESKYKVNTKIVAFDASTDDEENYLKLEKAVFDLPVTILINNVGQSHSIPVPFLKTEKKELKDIITINTTATLRITQIVAPIIVSTVENPHPKQLRGLILTMGSFGGLLPTPYLATYSGSKSFLQAWSAALAGELQADHVDVELVISYLVASAMSKIKRTSLSIPNPKQFVTSTLNGVGRRNGAQERFATSTPYWTHALMHFAIDNTVGVYSKIANKLNLQMHQSIRQRALKKAARLAAVAEKKD</sequence>
<keyword evidence="8 12" id="KW-0560">Oxidoreductase</keyword>
<keyword evidence="11 12" id="KW-0275">Fatty acid biosynthesis</keyword>
<dbReference type="EMBL" id="AJIX01000052">
    <property type="protein sequence ID" value="KGR02327.1"/>
    <property type="molecule type" value="Genomic_DNA"/>
</dbReference>
<dbReference type="PANTHER" id="PTHR43086:SF2">
    <property type="entry name" value="HYDROXYSTEROID DEHYDROGENASE-LIKE PROTEIN 1"/>
    <property type="match status" value="1"/>
</dbReference>
<evidence type="ECO:0000313" key="15">
    <source>
        <dbReference type="Proteomes" id="UP000030161"/>
    </source>
</evidence>
<dbReference type="EC" id="1.1.1.330" evidence="12"/>
<evidence type="ECO:0000256" key="8">
    <source>
        <dbReference type="ARBA" id="ARBA00023002"/>
    </source>
</evidence>
<dbReference type="GO" id="GO:0005789">
    <property type="term" value="C:endoplasmic reticulum membrane"/>
    <property type="evidence" value="ECO:0007669"/>
    <property type="project" value="UniProtKB-SubCell"/>
</dbReference>
<keyword evidence="4 12" id="KW-0256">Endoplasmic reticulum</keyword>
<dbReference type="InterPro" id="IPR036291">
    <property type="entry name" value="NAD(P)-bd_dom_sf"/>
</dbReference>
<keyword evidence="10 12" id="KW-0472">Membrane</keyword>
<dbReference type="AlphaFoldDB" id="A0AB34PJD1"/>
<evidence type="ECO:0000256" key="1">
    <source>
        <dbReference type="ARBA" id="ARBA00005194"/>
    </source>
</evidence>
<evidence type="ECO:0000256" key="7">
    <source>
        <dbReference type="ARBA" id="ARBA00022989"/>
    </source>
</evidence>
<name>A0AB34PJD1_CANAX</name>
<comment type="caution">
    <text evidence="14">The sequence shown here is derived from an EMBL/GenBank/DDBJ whole genome shotgun (WGS) entry which is preliminary data.</text>
</comment>
<dbReference type="SUPFAM" id="SSF51735">
    <property type="entry name" value="NAD(P)-binding Rossmann-fold domains"/>
    <property type="match status" value="1"/>
</dbReference>
<comment type="subcellular location">
    <subcellularLocation>
        <location evidence="12">Endoplasmic reticulum membrane</location>
        <topology evidence="12">Single-pass membrane protein</topology>
    </subcellularLocation>
</comment>
<dbReference type="GO" id="GO:0141040">
    <property type="term" value="F:very-long-chain 3-oxoacyl-CoA reductase activity"/>
    <property type="evidence" value="ECO:0007669"/>
    <property type="project" value="UniProtKB-EC"/>
</dbReference>
<dbReference type="InterPro" id="IPR020904">
    <property type="entry name" value="Sc_DH/Rdtase_CS"/>
</dbReference>
<gene>
    <name evidence="14" type="ORF">MG3_05985</name>
</gene>
<comment type="pathway">
    <text evidence="1">Lipid metabolism; fatty acid biosynthesis.</text>
</comment>
<dbReference type="InterPro" id="IPR002347">
    <property type="entry name" value="SDR_fam"/>
</dbReference>
<evidence type="ECO:0000256" key="13">
    <source>
        <dbReference type="SAM" id="Phobius"/>
    </source>
</evidence>
<dbReference type="Gene3D" id="3.40.50.720">
    <property type="entry name" value="NAD(P)-binding Rossmann-like Domain"/>
    <property type="match status" value="1"/>
</dbReference>
<feature type="transmembrane region" description="Helical" evidence="13">
    <location>
        <begin position="74"/>
        <end position="95"/>
    </location>
</feature>
<evidence type="ECO:0000256" key="6">
    <source>
        <dbReference type="ARBA" id="ARBA00022857"/>
    </source>
</evidence>
<keyword evidence="2 12" id="KW-0444">Lipid biosynthesis</keyword>
<dbReference type="GO" id="GO:0030148">
    <property type="term" value="P:sphingolipid biosynthetic process"/>
    <property type="evidence" value="ECO:0007669"/>
    <property type="project" value="UniProtKB-ARBA"/>
</dbReference>
<dbReference type="PANTHER" id="PTHR43086">
    <property type="entry name" value="VERY-LONG-CHAIN 3-OXOOACYL-COA REDUCTASE"/>
    <property type="match status" value="1"/>
</dbReference>
<dbReference type="GO" id="GO:0030497">
    <property type="term" value="P:fatty acid elongation"/>
    <property type="evidence" value="ECO:0007669"/>
    <property type="project" value="UniProtKB-UniRule"/>
</dbReference>
<evidence type="ECO:0000313" key="14">
    <source>
        <dbReference type="EMBL" id="KGR02327.1"/>
    </source>
</evidence>
<dbReference type="InterPro" id="IPR027533">
    <property type="entry name" value="3_ketoreductase_fungal"/>
</dbReference>
<evidence type="ECO:0000256" key="10">
    <source>
        <dbReference type="ARBA" id="ARBA00023136"/>
    </source>
</evidence>
<comment type="catalytic activity">
    <reaction evidence="12">
        <text>a very-long-chain (3R)-3-hydroxyacyl-CoA + NADP(+) = a very-long-chain 3-oxoacyl-CoA + NADPH + H(+)</text>
        <dbReference type="Rhea" id="RHEA:48680"/>
        <dbReference type="ChEBI" id="CHEBI:15378"/>
        <dbReference type="ChEBI" id="CHEBI:57783"/>
        <dbReference type="ChEBI" id="CHEBI:58349"/>
        <dbReference type="ChEBI" id="CHEBI:85440"/>
        <dbReference type="ChEBI" id="CHEBI:90725"/>
        <dbReference type="EC" id="1.1.1.330"/>
    </reaction>
</comment>
<dbReference type="Pfam" id="PF00106">
    <property type="entry name" value="adh_short"/>
    <property type="match status" value="1"/>
</dbReference>
<dbReference type="CDD" id="cd05356">
    <property type="entry name" value="17beta-HSD1_like_SDR_c"/>
    <property type="match status" value="1"/>
</dbReference>
<evidence type="ECO:0000256" key="11">
    <source>
        <dbReference type="ARBA" id="ARBA00023160"/>
    </source>
</evidence>
<proteinExistence type="inferred from homology"/>
<dbReference type="HAMAP" id="MF_03107">
    <property type="entry name" value="3_ketoreductase"/>
    <property type="match status" value="1"/>
</dbReference>
<evidence type="ECO:0000256" key="4">
    <source>
        <dbReference type="ARBA" id="ARBA00022824"/>
    </source>
</evidence>
<evidence type="ECO:0000256" key="3">
    <source>
        <dbReference type="ARBA" id="ARBA00022692"/>
    </source>
</evidence>
<dbReference type="PRINTS" id="PR00081">
    <property type="entry name" value="GDHRDH"/>
</dbReference>
<accession>A0AB34PJD1</accession>
<protein>
    <recommendedName>
        <fullName evidence="12">Very-long-chain 3-oxoacyl-CoA reductase</fullName>
        <ecNumber evidence="12">1.1.1.330</ecNumber>
    </recommendedName>
    <alternativeName>
        <fullName evidence="12">3-ketoacyl-CoA reductase</fullName>
        <shortName evidence="12">3-ketoreductase</shortName>
        <shortName evidence="12">KAR</shortName>
    </alternativeName>
    <alternativeName>
        <fullName evidence="12">Microsomal beta-keto-reductase</fullName>
    </alternativeName>
</protein>
<keyword evidence="5 12" id="KW-0276">Fatty acid metabolism</keyword>
<dbReference type="PROSITE" id="PS00061">
    <property type="entry name" value="ADH_SHORT"/>
    <property type="match status" value="1"/>
</dbReference>
<evidence type="ECO:0000256" key="9">
    <source>
        <dbReference type="ARBA" id="ARBA00023098"/>
    </source>
</evidence>
<keyword evidence="7 12" id="KW-1133">Transmembrane helix</keyword>
<dbReference type="FunFam" id="3.40.50.720:FF:000317">
    <property type="entry name" value="Very-long-chain 3-oxoacyl-CoA reductase"/>
    <property type="match status" value="1"/>
</dbReference>
<dbReference type="Proteomes" id="UP000030161">
    <property type="component" value="Unassembled WGS sequence"/>
</dbReference>
<organism evidence="14 15">
    <name type="scientific">Candida albicans P78048</name>
    <dbReference type="NCBI Taxonomy" id="1094989"/>
    <lineage>
        <taxon>Eukaryota</taxon>
        <taxon>Fungi</taxon>
        <taxon>Dikarya</taxon>
        <taxon>Ascomycota</taxon>
        <taxon>Saccharomycotina</taxon>
        <taxon>Pichiomycetes</taxon>
        <taxon>Debaryomycetaceae</taxon>
        <taxon>Candida/Lodderomyces clade</taxon>
        <taxon>Candida</taxon>
    </lineage>
</organism>
<evidence type="ECO:0000256" key="2">
    <source>
        <dbReference type="ARBA" id="ARBA00022516"/>
    </source>
</evidence>
<keyword evidence="9 12" id="KW-0443">Lipid metabolism</keyword>
<evidence type="ECO:0000256" key="5">
    <source>
        <dbReference type="ARBA" id="ARBA00022832"/>
    </source>
</evidence>
<keyword evidence="3 12" id="KW-0812">Transmembrane</keyword>
<feature type="binding site" evidence="12">
    <location>
        <position position="267"/>
    </location>
    <ligand>
        <name>substrate</name>
    </ligand>
</feature>
<evidence type="ECO:0000256" key="12">
    <source>
        <dbReference type="HAMAP-Rule" id="MF_03107"/>
    </source>
</evidence>
<dbReference type="GO" id="GO:0045703">
    <property type="term" value="F:ketoreductase activity"/>
    <property type="evidence" value="ECO:0007669"/>
    <property type="project" value="UniProtKB-UniRule"/>
</dbReference>
<reference evidence="14 15" key="1">
    <citation type="submission" date="2013-12" db="EMBL/GenBank/DDBJ databases">
        <title>The Genome Sequence of Candida albicans P78048.</title>
        <authorList>
            <consortium name="The Broad Institute Genome Sequencing Platform"/>
            <consortium name="The Broad Institute Genome Sequencing Center for Infectious Disease"/>
            <person name="Cuomo C."/>
            <person name="Bennett R."/>
            <person name="Hirakawa M."/>
            <person name="Noverr M."/>
            <person name="Mitchell A."/>
            <person name="Young S.K."/>
            <person name="Zeng Q."/>
            <person name="Gargeya S."/>
            <person name="Fitzgerald M."/>
            <person name="Abouelleil A."/>
            <person name="Alvarado L."/>
            <person name="Berlin A.M."/>
            <person name="Chapman S.B."/>
            <person name="Dewar J."/>
            <person name="Goldberg J."/>
            <person name="Griggs A."/>
            <person name="Gujja S."/>
            <person name="Hansen M."/>
            <person name="Howarth C."/>
            <person name="Imamovic A."/>
            <person name="Larimer J."/>
            <person name="McCowan C."/>
            <person name="Murphy C."/>
            <person name="Pearson M."/>
            <person name="Priest M."/>
            <person name="Roberts A."/>
            <person name="Saif S."/>
            <person name="Shea T."/>
            <person name="Sykes S."/>
            <person name="Wortman J."/>
            <person name="Nusbaum C."/>
            <person name="Birren B."/>
        </authorList>
    </citation>
    <scope>NUCLEOTIDE SEQUENCE [LARGE SCALE GENOMIC DNA]</scope>
    <source>
        <strain evidence="14 15">P78048</strain>
    </source>
</reference>
<feature type="active site" description="Proton acceptor" evidence="12">
    <location>
        <position position="280"/>
    </location>
</feature>